<dbReference type="Proteomes" id="UP000694906">
    <property type="component" value="Unplaced"/>
</dbReference>
<evidence type="ECO:0000256" key="1">
    <source>
        <dbReference type="SAM" id="MobiDB-lite"/>
    </source>
</evidence>
<dbReference type="InterPro" id="IPR026614">
    <property type="entry name" value="ANGPTL8"/>
</dbReference>
<dbReference type="GO" id="GO:0005576">
    <property type="term" value="C:extracellular region"/>
    <property type="evidence" value="ECO:0007669"/>
    <property type="project" value="TreeGrafter"/>
</dbReference>
<dbReference type="AlphaFoldDB" id="A0AAX6Q543"/>
<feature type="compositionally biased region" description="Low complexity" evidence="1">
    <location>
        <begin position="255"/>
        <end position="268"/>
    </location>
</feature>
<dbReference type="CTD" id="55908"/>
<feature type="region of interest" description="Disordered" evidence="1">
    <location>
        <begin position="246"/>
        <end position="281"/>
    </location>
</feature>
<proteinExistence type="predicted"/>
<dbReference type="GO" id="GO:0070328">
    <property type="term" value="P:triglyceride homeostasis"/>
    <property type="evidence" value="ECO:0007669"/>
    <property type="project" value="InterPro"/>
</dbReference>
<dbReference type="GO" id="GO:0019216">
    <property type="term" value="P:regulation of lipid metabolic process"/>
    <property type="evidence" value="ECO:0007669"/>
    <property type="project" value="InterPro"/>
</dbReference>
<reference evidence="4" key="1">
    <citation type="submission" date="2025-08" db="UniProtKB">
        <authorList>
            <consortium name="RefSeq"/>
        </authorList>
    </citation>
    <scope>IDENTIFICATION</scope>
</reference>
<dbReference type="KEGG" id="hgl:101706461"/>
<name>A0AAX6Q543_HETGA</name>
<feature type="chain" id="PRO_5043679952" evidence="2">
    <location>
        <begin position="19"/>
        <end position="281"/>
    </location>
</feature>
<dbReference type="PANTHER" id="PTHR21463:SF0">
    <property type="entry name" value="ANGIOPOIETIN-LIKE PROTEIN 8"/>
    <property type="match status" value="1"/>
</dbReference>
<protein>
    <submittedName>
        <fullName evidence="4">Angiopoietin-like protein 8 isoform X1</fullName>
    </submittedName>
</protein>
<dbReference type="GeneID" id="101706461"/>
<organism evidence="3 4">
    <name type="scientific">Heterocephalus glaber</name>
    <name type="common">Naked mole rat</name>
    <dbReference type="NCBI Taxonomy" id="10181"/>
    <lineage>
        <taxon>Eukaryota</taxon>
        <taxon>Metazoa</taxon>
        <taxon>Chordata</taxon>
        <taxon>Craniata</taxon>
        <taxon>Vertebrata</taxon>
        <taxon>Euteleostomi</taxon>
        <taxon>Mammalia</taxon>
        <taxon>Eutheria</taxon>
        <taxon>Euarchontoglires</taxon>
        <taxon>Glires</taxon>
        <taxon>Rodentia</taxon>
        <taxon>Hystricomorpha</taxon>
        <taxon>Bathyergidae</taxon>
        <taxon>Heterocephalus</taxon>
    </lineage>
</organism>
<gene>
    <name evidence="4" type="primary">Angptl8</name>
</gene>
<evidence type="ECO:0000313" key="4">
    <source>
        <dbReference type="RefSeq" id="XP_004865624.1"/>
    </source>
</evidence>
<dbReference type="PANTHER" id="PTHR21463">
    <property type="entry name" value="ANGIOPOIETIN-LIKE PROTEIN 8"/>
    <property type="match status" value="1"/>
</dbReference>
<sequence length="281" mass="31094">MPMLTLCLLWVLSTTAWPAPVAPIGDPEPAQHEELTLLFHGALQLAQALNSVYKATEARLMEARHSLGLYGHALQLLGLQVSQGQDATQELRTNLLGIQMDEDTLQLQAKATAQELAEVAQAQQVLQDSVQRLDGQLRGAWLGRAHHELETLKVHADKQSHLMWVLTGHMQRQRREMAEQQQWLQQIEERVECSSPGCTQRHSQPEHVYVDQRTSRAARDVSKGHLHVPCGPAKVELPVCWGRPGRSGSGHRAEAAAGGAQAKDAAPRAGRRKDVYSFSPH</sequence>
<evidence type="ECO:0000313" key="3">
    <source>
        <dbReference type="Proteomes" id="UP000694906"/>
    </source>
</evidence>
<accession>A0AAX6Q543</accession>
<keyword evidence="3" id="KW-1185">Reference proteome</keyword>
<feature type="signal peptide" evidence="2">
    <location>
        <begin position="1"/>
        <end position="18"/>
    </location>
</feature>
<evidence type="ECO:0000256" key="2">
    <source>
        <dbReference type="SAM" id="SignalP"/>
    </source>
</evidence>
<dbReference type="RefSeq" id="XP_004865624.1">
    <property type="nucleotide sequence ID" value="XM_004865567.2"/>
</dbReference>
<keyword evidence="2" id="KW-0732">Signal</keyword>